<feature type="chain" id="PRO_5043634262" evidence="3">
    <location>
        <begin position="27"/>
        <end position="433"/>
    </location>
</feature>
<feature type="compositionally biased region" description="Low complexity" evidence="1">
    <location>
        <begin position="100"/>
        <end position="119"/>
    </location>
</feature>
<evidence type="ECO:0000256" key="3">
    <source>
        <dbReference type="SAM" id="SignalP"/>
    </source>
</evidence>
<feature type="signal peptide" evidence="3">
    <location>
        <begin position="1"/>
        <end position="26"/>
    </location>
</feature>
<dbReference type="RefSeq" id="WP_284827326.1">
    <property type="nucleotide sequence ID" value="NZ_JASOOY020000024.1"/>
</dbReference>
<dbReference type="EMBL" id="JASOOY020000024">
    <property type="protein sequence ID" value="MEO3717334.1"/>
    <property type="molecule type" value="Genomic_DNA"/>
</dbReference>
<dbReference type="Gene3D" id="3.40.710.10">
    <property type="entry name" value="DD-peptidase/beta-lactamase superfamily"/>
    <property type="match status" value="1"/>
</dbReference>
<dbReference type="InterPro" id="IPR000871">
    <property type="entry name" value="Beta-lactam_class-A"/>
</dbReference>
<dbReference type="GO" id="GO:0008800">
    <property type="term" value="F:beta-lactamase activity"/>
    <property type="evidence" value="ECO:0007669"/>
    <property type="project" value="InterPro"/>
</dbReference>
<accession>A0AAW9SJJ0</accession>
<dbReference type="InterPro" id="IPR045155">
    <property type="entry name" value="Beta-lactam_cat"/>
</dbReference>
<feature type="domain" description="Beta-lactamase class A catalytic" evidence="4">
    <location>
        <begin position="174"/>
        <end position="359"/>
    </location>
</feature>
<name>A0AAW9SJJ0_CORAY</name>
<evidence type="ECO:0000256" key="1">
    <source>
        <dbReference type="SAM" id="MobiDB-lite"/>
    </source>
</evidence>
<dbReference type="PANTHER" id="PTHR35333:SF3">
    <property type="entry name" value="BETA-LACTAMASE-TYPE TRANSPEPTIDASE FOLD CONTAINING PROTEIN"/>
    <property type="match status" value="1"/>
</dbReference>
<sequence length="433" mass="46423">MVHCPQRAYRGLAASLAAVITLSATAALANATVTATADSTDTGAFSQVVVAAPSSTEPTKPSDAKTKKTTEKPAEKAPEKSTGRTAEKSAEQSAEKSAEKTSSTTSETSSAEPSESTAKSELKAFPPLVPGAKTQWGLGVQTRLDQVTEKFDAKGGMLGMGILDRQTGEFICNAHCDDVFRLASLMKVFIADVVAYSNYTQPKKGEIVAGQGDMPVEGNPDAMLRDDMIRYSNNEATDELWDSYGGVRIVDNVRQRYGLSDKTVGSPMWGATTSTPADMVAYFDRMLSEEGGLSDTETKYMRQLMYSLPRYSYGDADQNFGLRAALPKETIANKSGWYEEQHTTAGFLGDDDRYAIAVLGKNLTANDLTEAVKHVFPGGQVLPTGEKETKHARTSAPLSIEENSNKVAPALWALVAALAGFGIGWLIRGQRAD</sequence>
<reference evidence="5" key="1">
    <citation type="submission" date="2023-05" db="EMBL/GenBank/DDBJ databases">
        <authorList>
            <person name="Du J."/>
        </authorList>
    </citation>
    <scope>NUCLEOTIDE SEQUENCE</scope>
    <source>
        <strain evidence="5">UMB1064</strain>
    </source>
</reference>
<dbReference type="Proteomes" id="UP001223646">
    <property type="component" value="Unassembled WGS sequence"/>
</dbReference>
<evidence type="ECO:0000313" key="5">
    <source>
        <dbReference type="EMBL" id="MEO3717334.1"/>
    </source>
</evidence>
<evidence type="ECO:0000259" key="4">
    <source>
        <dbReference type="Pfam" id="PF13354"/>
    </source>
</evidence>
<feature type="region of interest" description="Disordered" evidence="1">
    <location>
        <begin position="50"/>
        <end position="128"/>
    </location>
</feature>
<keyword evidence="2" id="KW-1133">Transmembrane helix</keyword>
<dbReference type="GO" id="GO:0030655">
    <property type="term" value="P:beta-lactam antibiotic catabolic process"/>
    <property type="evidence" value="ECO:0007669"/>
    <property type="project" value="InterPro"/>
</dbReference>
<dbReference type="AlphaFoldDB" id="A0AAW9SJJ0"/>
<feature type="transmembrane region" description="Helical" evidence="2">
    <location>
        <begin position="407"/>
        <end position="427"/>
    </location>
</feature>
<comment type="caution">
    <text evidence="5">The sequence shown here is derived from an EMBL/GenBank/DDBJ whole genome shotgun (WGS) entry which is preliminary data.</text>
</comment>
<proteinExistence type="predicted"/>
<dbReference type="PANTHER" id="PTHR35333">
    <property type="entry name" value="BETA-LACTAMASE"/>
    <property type="match status" value="1"/>
</dbReference>
<dbReference type="InterPro" id="IPR012338">
    <property type="entry name" value="Beta-lactam/transpept-like"/>
</dbReference>
<evidence type="ECO:0000256" key="2">
    <source>
        <dbReference type="SAM" id="Phobius"/>
    </source>
</evidence>
<dbReference type="GO" id="GO:0046677">
    <property type="term" value="P:response to antibiotic"/>
    <property type="evidence" value="ECO:0007669"/>
    <property type="project" value="InterPro"/>
</dbReference>
<dbReference type="SUPFAM" id="SSF56601">
    <property type="entry name" value="beta-lactamase/transpeptidase-like"/>
    <property type="match status" value="1"/>
</dbReference>
<organism evidence="5 6">
    <name type="scientific">Corynebacterium amycolatum</name>
    <dbReference type="NCBI Taxonomy" id="43765"/>
    <lineage>
        <taxon>Bacteria</taxon>
        <taxon>Bacillati</taxon>
        <taxon>Actinomycetota</taxon>
        <taxon>Actinomycetes</taxon>
        <taxon>Mycobacteriales</taxon>
        <taxon>Corynebacteriaceae</taxon>
        <taxon>Corynebacterium</taxon>
    </lineage>
</organism>
<protein>
    <submittedName>
        <fullName evidence="5">Serine hydrolase</fullName>
    </submittedName>
</protein>
<keyword evidence="3" id="KW-0732">Signal</keyword>
<keyword evidence="2" id="KW-0472">Membrane</keyword>
<dbReference type="Pfam" id="PF13354">
    <property type="entry name" value="Beta-lactamase2"/>
    <property type="match status" value="1"/>
</dbReference>
<evidence type="ECO:0000313" key="6">
    <source>
        <dbReference type="Proteomes" id="UP001223646"/>
    </source>
</evidence>
<reference evidence="5" key="2">
    <citation type="submission" date="2024-05" db="EMBL/GenBank/DDBJ databases">
        <authorList>
            <person name="Wolfe A."/>
        </authorList>
    </citation>
    <scope>NUCLEOTIDE SEQUENCE</scope>
    <source>
        <strain evidence="5">UMB1064</strain>
    </source>
</reference>
<keyword evidence="2" id="KW-0812">Transmembrane</keyword>
<feature type="compositionally biased region" description="Basic and acidic residues" evidence="1">
    <location>
        <begin position="60"/>
        <end position="99"/>
    </location>
</feature>
<gene>
    <name evidence="5" type="ORF">QP460_007020</name>
</gene>
<keyword evidence="5" id="KW-0378">Hydrolase</keyword>